<dbReference type="GO" id="GO:0005737">
    <property type="term" value="C:cytoplasm"/>
    <property type="evidence" value="ECO:0007669"/>
    <property type="project" value="TreeGrafter"/>
</dbReference>
<dbReference type="NCBIfam" id="NF002537">
    <property type="entry name" value="PRK02090.1"/>
    <property type="match status" value="1"/>
</dbReference>
<dbReference type="PANTHER" id="PTHR46509">
    <property type="entry name" value="PHOSPHOADENOSINE PHOSPHOSULFATE REDUCTASE"/>
    <property type="match status" value="1"/>
</dbReference>
<dbReference type="InterPro" id="IPR011800">
    <property type="entry name" value="PAPS_reductase_CysH"/>
</dbReference>
<evidence type="ECO:0000313" key="6">
    <source>
        <dbReference type="Proteomes" id="UP000807025"/>
    </source>
</evidence>
<dbReference type="HAMAP" id="MF_00063">
    <property type="entry name" value="CysH"/>
    <property type="match status" value="1"/>
</dbReference>
<dbReference type="NCBIfam" id="TIGR00434">
    <property type="entry name" value="cysH"/>
    <property type="match status" value="1"/>
</dbReference>
<dbReference type="SUPFAM" id="SSF52402">
    <property type="entry name" value="Adenine nucleotide alpha hydrolases-like"/>
    <property type="match status" value="1"/>
</dbReference>
<dbReference type="InterPro" id="IPR014729">
    <property type="entry name" value="Rossmann-like_a/b/a_fold"/>
</dbReference>
<dbReference type="InterPro" id="IPR002500">
    <property type="entry name" value="PAPS_reduct_dom"/>
</dbReference>
<dbReference type="NCBIfam" id="TIGR02057">
    <property type="entry name" value="PAPS_reductase"/>
    <property type="match status" value="1"/>
</dbReference>
<keyword evidence="6" id="KW-1185">Reference proteome</keyword>
<comment type="caution">
    <text evidence="5">The sequence shown here is derived from an EMBL/GenBank/DDBJ whole genome shotgun (WGS) entry which is preliminary data.</text>
</comment>
<dbReference type="PANTHER" id="PTHR46509:SF1">
    <property type="entry name" value="PHOSPHOADENOSINE PHOSPHOSULFATE REDUCTASE"/>
    <property type="match status" value="1"/>
</dbReference>
<dbReference type="Gene3D" id="3.40.50.620">
    <property type="entry name" value="HUPs"/>
    <property type="match status" value="1"/>
</dbReference>
<protein>
    <submittedName>
        <fullName evidence="5">Phosphoadenosine phosphosulfate reductase thioredoxin</fullName>
    </submittedName>
</protein>
<dbReference type="InterPro" id="IPR004511">
    <property type="entry name" value="PAPS/APS_Rdtase"/>
</dbReference>
<feature type="domain" description="Phosphoadenosine phosphosulphate reductase" evidence="4">
    <location>
        <begin position="51"/>
        <end position="223"/>
    </location>
</feature>
<evidence type="ECO:0000256" key="3">
    <source>
        <dbReference type="ARBA" id="ARBA00024327"/>
    </source>
</evidence>
<dbReference type="Pfam" id="PF01507">
    <property type="entry name" value="PAPS_reduct"/>
    <property type="match status" value="1"/>
</dbReference>
<sequence>MVNAPHPALSLPRPLGLPLAPDTLDLINSYLKDLTPEEILKWAIGYVPGLYQTTAFGLTGLVAIDMLSKITSTPPPLIFLDTFYHFPETYDLVEEVKQRYTVPVHVYKPEGCESVQDFERKYGERLWENDEDTYDYAVKVEPAKRAYETLGVKAVVTGRRSSQGGDRASLQPLEVDSTGLLKLNPLFSWNFHFVEWYITQNAVPRNKLLDQGYKSIGDWHSTSKVADGQDERAGRWAGKEKSECGLHKDYFVMKAKAKP</sequence>
<evidence type="ECO:0000313" key="5">
    <source>
        <dbReference type="EMBL" id="KAF9498752.1"/>
    </source>
</evidence>
<dbReference type="CDD" id="cd23945">
    <property type="entry name" value="PAPS_reductase"/>
    <property type="match status" value="1"/>
</dbReference>
<evidence type="ECO:0000259" key="4">
    <source>
        <dbReference type="Pfam" id="PF01507"/>
    </source>
</evidence>
<dbReference type="GO" id="GO:0004604">
    <property type="term" value="F:phosphoadenylyl-sulfate reductase (thioredoxin) activity"/>
    <property type="evidence" value="ECO:0007669"/>
    <property type="project" value="InterPro"/>
</dbReference>
<evidence type="ECO:0000256" key="2">
    <source>
        <dbReference type="ARBA" id="ARBA00023002"/>
    </source>
</evidence>
<dbReference type="EMBL" id="MU154536">
    <property type="protein sequence ID" value="KAF9498752.1"/>
    <property type="molecule type" value="Genomic_DNA"/>
</dbReference>
<name>A0A9P6A485_PLEER</name>
<dbReference type="Proteomes" id="UP000807025">
    <property type="component" value="Unassembled WGS sequence"/>
</dbReference>
<comment type="similarity">
    <text evidence="1">Belongs to the PAPS reductase family. CysH subfamily.</text>
</comment>
<evidence type="ECO:0000256" key="1">
    <source>
        <dbReference type="ARBA" id="ARBA00009732"/>
    </source>
</evidence>
<dbReference type="GO" id="GO:0019379">
    <property type="term" value="P:sulfate assimilation, phosphoadenylyl sulfate reduction by phosphoadenylyl-sulfate reductase (thioredoxin)"/>
    <property type="evidence" value="ECO:0007669"/>
    <property type="project" value="InterPro"/>
</dbReference>
<dbReference type="PIRSF" id="PIRSF000857">
    <property type="entry name" value="PAPS_reductase"/>
    <property type="match status" value="1"/>
</dbReference>
<dbReference type="AlphaFoldDB" id="A0A9P6A485"/>
<proteinExistence type="inferred from homology"/>
<keyword evidence="2" id="KW-0560">Oxidoreductase</keyword>
<dbReference type="OrthoDB" id="7869097at2759"/>
<comment type="pathway">
    <text evidence="3">Sulfur metabolism; hydrogen sulfide biosynthesis; sulfite from sulfate.</text>
</comment>
<accession>A0A9P6A485</accession>
<gene>
    <name evidence="5" type="ORF">BDN71DRAFT_1443185</name>
</gene>
<reference evidence="5" key="1">
    <citation type="submission" date="2020-11" db="EMBL/GenBank/DDBJ databases">
        <authorList>
            <consortium name="DOE Joint Genome Institute"/>
            <person name="Ahrendt S."/>
            <person name="Riley R."/>
            <person name="Andreopoulos W."/>
            <person name="Labutti K."/>
            <person name="Pangilinan J."/>
            <person name="Ruiz-Duenas F.J."/>
            <person name="Barrasa J.M."/>
            <person name="Sanchez-Garcia M."/>
            <person name="Camarero S."/>
            <person name="Miyauchi S."/>
            <person name="Serrano A."/>
            <person name="Linde D."/>
            <person name="Babiker R."/>
            <person name="Drula E."/>
            <person name="Ayuso-Fernandez I."/>
            <person name="Pacheco R."/>
            <person name="Padilla G."/>
            <person name="Ferreira P."/>
            <person name="Barriuso J."/>
            <person name="Kellner H."/>
            <person name="Castanera R."/>
            <person name="Alfaro M."/>
            <person name="Ramirez L."/>
            <person name="Pisabarro A.G."/>
            <person name="Kuo A."/>
            <person name="Tritt A."/>
            <person name="Lipzen A."/>
            <person name="He G."/>
            <person name="Yan M."/>
            <person name="Ng V."/>
            <person name="Cullen D."/>
            <person name="Martin F."/>
            <person name="Rosso M.-N."/>
            <person name="Henrissat B."/>
            <person name="Hibbett D."/>
            <person name="Martinez A.T."/>
            <person name="Grigoriev I.V."/>
        </authorList>
    </citation>
    <scope>NUCLEOTIDE SEQUENCE</scope>
    <source>
        <strain evidence="5">ATCC 90797</strain>
    </source>
</reference>
<organism evidence="5 6">
    <name type="scientific">Pleurotus eryngii</name>
    <name type="common">Boletus of the steppes</name>
    <dbReference type="NCBI Taxonomy" id="5323"/>
    <lineage>
        <taxon>Eukaryota</taxon>
        <taxon>Fungi</taxon>
        <taxon>Dikarya</taxon>
        <taxon>Basidiomycota</taxon>
        <taxon>Agaricomycotina</taxon>
        <taxon>Agaricomycetes</taxon>
        <taxon>Agaricomycetidae</taxon>
        <taxon>Agaricales</taxon>
        <taxon>Pleurotineae</taxon>
        <taxon>Pleurotaceae</taxon>
        <taxon>Pleurotus</taxon>
    </lineage>
</organism>